<feature type="region of interest" description="Disordered" evidence="1">
    <location>
        <begin position="114"/>
        <end position="141"/>
    </location>
</feature>
<evidence type="ECO:0000313" key="3">
    <source>
        <dbReference type="EMBL" id="SDF58719.1"/>
    </source>
</evidence>
<dbReference type="Proteomes" id="UP000182284">
    <property type="component" value="Unassembled WGS sequence"/>
</dbReference>
<reference evidence="3 4" key="1">
    <citation type="submission" date="2016-10" db="EMBL/GenBank/DDBJ databases">
        <authorList>
            <person name="de Groot N.N."/>
        </authorList>
    </citation>
    <scope>NUCLEOTIDE SEQUENCE [LARGE SCALE GENOMIC DNA]</scope>
    <source>
        <strain evidence="3 4">DSM 27375</strain>
    </source>
</reference>
<dbReference type="PANTHER" id="PTHR34980">
    <property type="entry name" value="INNER MEMBRANE PROTEIN-RELATED-RELATED"/>
    <property type="match status" value="1"/>
</dbReference>
<evidence type="ECO:0000313" key="4">
    <source>
        <dbReference type="Proteomes" id="UP000182284"/>
    </source>
</evidence>
<evidence type="ECO:0000256" key="1">
    <source>
        <dbReference type="SAM" id="MobiDB-lite"/>
    </source>
</evidence>
<feature type="transmembrane region" description="Helical" evidence="2">
    <location>
        <begin position="26"/>
        <end position="50"/>
    </location>
</feature>
<accession>A0A1G7MBW6</accession>
<proteinExistence type="predicted"/>
<dbReference type="AlphaFoldDB" id="A0A1G7MBW6"/>
<gene>
    <name evidence="3" type="ORF">SAMN04488117_105155</name>
</gene>
<evidence type="ECO:0000256" key="2">
    <source>
        <dbReference type="SAM" id="Phobius"/>
    </source>
</evidence>
<dbReference type="RefSeq" id="WP_074644810.1">
    <property type="nucleotide sequence ID" value="NZ_FNBL01000005.1"/>
</dbReference>
<dbReference type="Pfam" id="PF05656">
    <property type="entry name" value="DUF805"/>
    <property type="match status" value="1"/>
</dbReference>
<name>A0A1G7MBW6_9RHOB</name>
<keyword evidence="2" id="KW-0472">Membrane</keyword>
<feature type="transmembrane region" description="Helical" evidence="2">
    <location>
        <begin position="56"/>
        <end position="74"/>
    </location>
</feature>
<dbReference type="EMBL" id="FNBL01000005">
    <property type="protein sequence ID" value="SDF58719.1"/>
    <property type="molecule type" value="Genomic_DNA"/>
</dbReference>
<sequence length="141" mass="15726">MTFLTAIKTCFSKYITLQGRARRAEYWWWVLFTIIAGIILGGVDMIFFGVPELTGPTSGLFSLATLLPGLAVWVRRLHDVNRSGWWVFLILIPLIGWLVLLYWAVTKGTSGPNRFGPDPITGEEAPLSYTDSAIPPVNRGE</sequence>
<dbReference type="OrthoDB" id="9812349at2"/>
<organism evidence="3 4">
    <name type="scientific">Celeribacter baekdonensis</name>
    <dbReference type="NCBI Taxonomy" id="875171"/>
    <lineage>
        <taxon>Bacteria</taxon>
        <taxon>Pseudomonadati</taxon>
        <taxon>Pseudomonadota</taxon>
        <taxon>Alphaproteobacteria</taxon>
        <taxon>Rhodobacterales</taxon>
        <taxon>Roseobacteraceae</taxon>
        <taxon>Celeribacter</taxon>
    </lineage>
</organism>
<keyword evidence="2" id="KW-1133">Transmembrane helix</keyword>
<dbReference type="GO" id="GO:0005886">
    <property type="term" value="C:plasma membrane"/>
    <property type="evidence" value="ECO:0007669"/>
    <property type="project" value="TreeGrafter"/>
</dbReference>
<protein>
    <submittedName>
        <fullName evidence="3">Uncharacterized membrane protein YhaH, DUF805 family</fullName>
    </submittedName>
</protein>
<keyword evidence="2" id="KW-0812">Transmembrane</keyword>
<dbReference type="PANTHER" id="PTHR34980:SF2">
    <property type="entry name" value="INNER MEMBRANE PROTEIN YHAH-RELATED"/>
    <property type="match status" value="1"/>
</dbReference>
<feature type="transmembrane region" description="Helical" evidence="2">
    <location>
        <begin position="86"/>
        <end position="105"/>
    </location>
</feature>
<dbReference type="InterPro" id="IPR008523">
    <property type="entry name" value="DUF805"/>
</dbReference>